<dbReference type="SUPFAM" id="SSF53474">
    <property type="entry name" value="alpha/beta-Hydrolases"/>
    <property type="match status" value="1"/>
</dbReference>
<dbReference type="PANTHER" id="PTHR43798">
    <property type="entry name" value="MONOACYLGLYCEROL LIPASE"/>
    <property type="match status" value="1"/>
</dbReference>
<dbReference type="EMBL" id="KN839868">
    <property type="protein sequence ID" value="KIJ60827.1"/>
    <property type="molecule type" value="Genomic_DNA"/>
</dbReference>
<dbReference type="PRINTS" id="PR00412">
    <property type="entry name" value="EPOXHYDRLASE"/>
</dbReference>
<dbReference type="Proteomes" id="UP000053820">
    <property type="component" value="Unassembled WGS sequence"/>
</dbReference>
<name>A0A0C9WBG9_9AGAM</name>
<dbReference type="GO" id="GO:0016020">
    <property type="term" value="C:membrane"/>
    <property type="evidence" value="ECO:0007669"/>
    <property type="project" value="TreeGrafter"/>
</dbReference>
<accession>A0A0C9WBG9</accession>
<evidence type="ECO:0000313" key="2">
    <source>
        <dbReference type="EMBL" id="KIJ60827.1"/>
    </source>
</evidence>
<evidence type="ECO:0000259" key="1">
    <source>
        <dbReference type="Pfam" id="PF12697"/>
    </source>
</evidence>
<proteinExistence type="predicted"/>
<dbReference type="AlphaFoldDB" id="A0A0C9WBG9"/>
<gene>
    <name evidence="2" type="ORF">HYDPIDRAFT_43032</name>
</gene>
<dbReference type="OrthoDB" id="10249433at2759"/>
<dbReference type="PANTHER" id="PTHR43798:SF33">
    <property type="entry name" value="HYDROLASE, PUTATIVE (AFU_ORTHOLOGUE AFUA_2G14860)-RELATED"/>
    <property type="match status" value="1"/>
</dbReference>
<dbReference type="InterPro" id="IPR050266">
    <property type="entry name" value="AB_hydrolase_sf"/>
</dbReference>
<reference evidence="2 3" key="1">
    <citation type="submission" date="2014-04" db="EMBL/GenBank/DDBJ databases">
        <title>Evolutionary Origins and Diversification of the Mycorrhizal Mutualists.</title>
        <authorList>
            <consortium name="DOE Joint Genome Institute"/>
            <consortium name="Mycorrhizal Genomics Consortium"/>
            <person name="Kohler A."/>
            <person name="Kuo A."/>
            <person name="Nagy L.G."/>
            <person name="Floudas D."/>
            <person name="Copeland A."/>
            <person name="Barry K.W."/>
            <person name="Cichocki N."/>
            <person name="Veneault-Fourrey C."/>
            <person name="LaButti K."/>
            <person name="Lindquist E.A."/>
            <person name="Lipzen A."/>
            <person name="Lundell T."/>
            <person name="Morin E."/>
            <person name="Murat C."/>
            <person name="Riley R."/>
            <person name="Ohm R."/>
            <person name="Sun H."/>
            <person name="Tunlid A."/>
            <person name="Henrissat B."/>
            <person name="Grigoriev I.V."/>
            <person name="Hibbett D.S."/>
            <person name="Martin F."/>
        </authorList>
    </citation>
    <scope>NUCLEOTIDE SEQUENCE [LARGE SCALE GENOMIC DNA]</scope>
    <source>
        <strain evidence="2 3">MD-312</strain>
    </source>
</reference>
<protein>
    <recommendedName>
        <fullName evidence="1">AB hydrolase-1 domain-containing protein</fullName>
    </recommendedName>
</protein>
<dbReference type="InterPro" id="IPR029058">
    <property type="entry name" value="AB_hydrolase_fold"/>
</dbReference>
<dbReference type="Pfam" id="PF12697">
    <property type="entry name" value="Abhydrolase_6"/>
    <property type="match status" value="1"/>
</dbReference>
<dbReference type="InterPro" id="IPR000073">
    <property type="entry name" value="AB_hydrolase_1"/>
</dbReference>
<organism evidence="2 3">
    <name type="scientific">Hydnomerulius pinastri MD-312</name>
    <dbReference type="NCBI Taxonomy" id="994086"/>
    <lineage>
        <taxon>Eukaryota</taxon>
        <taxon>Fungi</taxon>
        <taxon>Dikarya</taxon>
        <taxon>Basidiomycota</taxon>
        <taxon>Agaricomycotina</taxon>
        <taxon>Agaricomycetes</taxon>
        <taxon>Agaricomycetidae</taxon>
        <taxon>Boletales</taxon>
        <taxon>Boletales incertae sedis</taxon>
        <taxon>Leucogyrophana</taxon>
    </lineage>
</organism>
<dbReference type="GO" id="GO:0047372">
    <property type="term" value="F:monoacylglycerol lipase activity"/>
    <property type="evidence" value="ECO:0007669"/>
    <property type="project" value="TreeGrafter"/>
</dbReference>
<sequence length="269" mass="29492">MLFVSRWGDPNADKHALLIHGLTSSSGGWIRVAEGLVAEGYLVTAPDLLGHGSSARSTDYTLDAFVRALRPLFGPRQPEYSLVVAHSFGGIVALGLLDLLPLSKTVPVVLLDPPLLPTRQVPANKQSLDRIPKAWEMIVKEITEVKGVDEIQAAHPSWSREDAVWKFIGGQLCDVDAIRGVIEQNVPWSFVHLLNNIPPNIRLIILVADPHKHAACEQRTFAEYSQIRTAVIEGASHSIHREYPEIVLRTALDAIAEVTNSETATVAKM</sequence>
<dbReference type="Gene3D" id="3.40.50.1820">
    <property type="entry name" value="alpha/beta hydrolase"/>
    <property type="match status" value="1"/>
</dbReference>
<dbReference type="InterPro" id="IPR000639">
    <property type="entry name" value="Epox_hydrolase-like"/>
</dbReference>
<dbReference type="HOGENOM" id="CLU_020336_31_1_1"/>
<feature type="domain" description="AB hydrolase-1" evidence="1">
    <location>
        <begin position="17"/>
        <end position="248"/>
    </location>
</feature>
<evidence type="ECO:0000313" key="3">
    <source>
        <dbReference type="Proteomes" id="UP000053820"/>
    </source>
</evidence>
<dbReference type="GO" id="GO:0046464">
    <property type="term" value="P:acylglycerol catabolic process"/>
    <property type="evidence" value="ECO:0007669"/>
    <property type="project" value="TreeGrafter"/>
</dbReference>
<keyword evidence="3" id="KW-1185">Reference proteome</keyword>